<dbReference type="Proteomes" id="UP001209540">
    <property type="component" value="Unassembled WGS sequence"/>
</dbReference>
<dbReference type="PANTHER" id="PTHR13318:SF190">
    <property type="entry name" value="PARTNER OF PAIRED, ISOFORM B"/>
    <property type="match status" value="1"/>
</dbReference>
<dbReference type="AlphaFoldDB" id="A0AAD5PCD6"/>
<dbReference type="GO" id="GO:0019005">
    <property type="term" value="C:SCF ubiquitin ligase complex"/>
    <property type="evidence" value="ECO:0007669"/>
    <property type="project" value="TreeGrafter"/>
</dbReference>
<sequence length="652" mass="75333">MQTTIDPRIRLQRIANRLFLKAPTSNSSHIKNSKDDMITSDVNENEMKGFDSLPVELQMHIMDQLSLRECVGASNVNKSWHELALCRPSLWRSIVFDDTPPFADFTTDHFGYLERYCQRNYIKNTFVREVRICKAVDKTLLEIFEFIMKHKWNEIEQVTIQSTRLNASLLVFLNTISKTITTLDLKFKTWHNIDTSNNPDIPRPKMLLPDILLSQCPNLATLIYSSTLSEDTWDDDTTSYSYLDTPHQHLVDFAISLRHRTWYGYKLESLLQSLPKLRRLSVRPDKDEDPELIFTAISQSCPNLDCLNIISSMNDSRIRGPIPTCTNTTITTTSVDTTLEGSRLNEQSTLREFVIDDQKNAWYSYAKALSNLDDTYSSCWIKKHCKTIECLDISGYWFLGPMLISNNLARFSFPSLNMLFLSDSQGQPQPSRIASSLCTFLRHTPVLFYADFTGVNALTDQVMQTLKNHNTMETLRLKYCRNVTSSGLSEFIKNNVYLVELRLQNMSGLTDDIFSMLGDRDGLPSLRVLEIVACYHVSLAGLDRFITQLEKGREEEHIDGDSAQEKQKKPLDRFTIDYYKSDRSLNLDWAIELLLGRLDKKVKQWKFIRPSICPTKYDRISELAWIEQEKKKMDTMEEMIESFKNLSLLSAE</sequence>
<feature type="domain" description="F-box" evidence="1">
    <location>
        <begin position="47"/>
        <end position="94"/>
    </location>
</feature>
<organism evidence="2 3">
    <name type="scientific">Phascolomyces articulosus</name>
    <dbReference type="NCBI Taxonomy" id="60185"/>
    <lineage>
        <taxon>Eukaryota</taxon>
        <taxon>Fungi</taxon>
        <taxon>Fungi incertae sedis</taxon>
        <taxon>Mucoromycota</taxon>
        <taxon>Mucoromycotina</taxon>
        <taxon>Mucoromycetes</taxon>
        <taxon>Mucorales</taxon>
        <taxon>Lichtheimiaceae</taxon>
        <taxon>Phascolomyces</taxon>
    </lineage>
</organism>
<reference evidence="2" key="1">
    <citation type="journal article" date="2022" name="IScience">
        <title>Evolution of zygomycete secretomes and the origins of terrestrial fungal ecologies.</title>
        <authorList>
            <person name="Chang Y."/>
            <person name="Wang Y."/>
            <person name="Mondo S."/>
            <person name="Ahrendt S."/>
            <person name="Andreopoulos W."/>
            <person name="Barry K."/>
            <person name="Beard J."/>
            <person name="Benny G.L."/>
            <person name="Blankenship S."/>
            <person name="Bonito G."/>
            <person name="Cuomo C."/>
            <person name="Desiro A."/>
            <person name="Gervers K.A."/>
            <person name="Hundley H."/>
            <person name="Kuo A."/>
            <person name="LaButti K."/>
            <person name="Lang B.F."/>
            <person name="Lipzen A."/>
            <person name="O'Donnell K."/>
            <person name="Pangilinan J."/>
            <person name="Reynolds N."/>
            <person name="Sandor L."/>
            <person name="Smith M.E."/>
            <person name="Tsang A."/>
            <person name="Grigoriev I.V."/>
            <person name="Stajich J.E."/>
            <person name="Spatafora J.W."/>
        </authorList>
    </citation>
    <scope>NUCLEOTIDE SEQUENCE</scope>
    <source>
        <strain evidence="2">RSA 2281</strain>
    </source>
</reference>
<dbReference type="Gene3D" id="1.20.1280.50">
    <property type="match status" value="1"/>
</dbReference>
<evidence type="ECO:0000259" key="1">
    <source>
        <dbReference type="PROSITE" id="PS50181"/>
    </source>
</evidence>
<accession>A0AAD5PCD6</accession>
<dbReference type="InterPro" id="IPR036047">
    <property type="entry name" value="F-box-like_dom_sf"/>
</dbReference>
<dbReference type="Gene3D" id="3.80.10.10">
    <property type="entry name" value="Ribonuclease Inhibitor"/>
    <property type="match status" value="1"/>
</dbReference>
<comment type="caution">
    <text evidence="2">The sequence shown here is derived from an EMBL/GenBank/DDBJ whole genome shotgun (WGS) entry which is preliminary data.</text>
</comment>
<evidence type="ECO:0000313" key="3">
    <source>
        <dbReference type="Proteomes" id="UP001209540"/>
    </source>
</evidence>
<dbReference type="GO" id="GO:0031146">
    <property type="term" value="P:SCF-dependent proteasomal ubiquitin-dependent protein catabolic process"/>
    <property type="evidence" value="ECO:0007669"/>
    <property type="project" value="TreeGrafter"/>
</dbReference>
<protein>
    <recommendedName>
        <fullName evidence="1">F-box domain-containing protein</fullName>
    </recommendedName>
</protein>
<keyword evidence="3" id="KW-1185">Reference proteome</keyword>
<proteinExistence type="predicted"/>
<name>A0AAD5PCD6_9FUNG</name>
<dbReference type="SUPFAM" id="SSF52047">
    <property type="entry name" value="RNI-like"/>
    <property type="match status" value="1"/>
</dbReference>
<gene>
    <name evidence="2" type="ORF">BDA99DRAFT_606159</name>
</gene>
<dbReference type="SUPFAM" id="SSF81383">
    <property type="entry name" value="F-box domain"/>
    <property type="match status" value="1"/>
</dbReference>
<dbReference type="PROSITE" id="PS50181">
    <property type="entry name" value="FBOX"/>
    <property type="match status" value="1"/>
</dbReference>
<reference evidence="2" key="2">
    <citation type="submission" date="2023-02" db="EMBL/GenBank/DDBJ databases">
        <authorList>
            <consortium name="DOE Joint Genome Institute"/>
            <person name="Mondo S.J."/>
            <person name="Chang Y."/>
            <person name="Wang Y."/>
            <person name="Ahrendt S."/>
            <person name="Andreopoulos W."/>
            <person name="Barry K."/>
            <person name="Beard J."/>
            <person name="Benny G.L."/>
            <person name="Blankenship S."/>
            <person name="Bonito G."/>
            <person name="Cuomo C."/>
            <person name="Desiro A."/>
            <person name="Gervers K.A."/>
            <person name="Hundley H."/>
            <person name="Kuo A."/>
            <person name="LaButti K."/>
            <person name="Lang B.F."/>
            <person name="Lipzen A."/>
            <person name="O'Donnell K."/>
            <person name="Pangilinan J."/>
            <person name="Reynolds N."/>
            <person name="Sandor L."/>
            <person name="Smith M.W."/>
            <person name="Tsang A."/>
            <person name="Grigoriev I.V."/>
            <person name="Stajich J.E."/>
            <person name="Spatafora J.W."/>
        </authorList>
    </citation>
    <scope>NUCLEOTIDE SEQUENCE</scope>
    <source>
        <strain evidence="2">RSA 2281</strain>
    </source>
</reference>
<dbReference type="InterPro" id="IPR032675">
    <property type="entry name" value="LRR_dom_sf"/>
</dbReference>
<evidence type="ECO:0000313" key="2">
    <source>
        <dbReference type="EMBL" id="KAI9258952.1"/>
    </source>
</evidence>
<dbReference type="EMBL" id="JAIXMP010000018">
    <property type="protein sequence ID" value="KAI9258952.1"/>
    <property type="molecule type" value="Genomic_DNA"/>
</dbReference>
<dbReference type="InterPro" id="IPR001810">
    <property type="entry name" value="F-box_dom"/>
</dbReference>
<dbReference type="PANTHER" id="PTHR13318">
    <property type="entry name" value="PARTNER OF PAIRED, ISOFORM B-RELATED"/>
    <property type="match status" value="1"/>
</dbReference>
<dbReference type="Pfam" id="PF12937">
    <property type="entry name" value="F-box-like"/>
    <property type="match status" value="1"/>
</dbReference>